<dbReference type="EMBL" id="JAVGJF010000069">
    <property type="protein sequence ID" value="MDQ7176165.1"/>
    <property type="molecule type" value="Genomic_DNA"/>
</dbReference>
<proteinExistence type="predicted"/>
<organism evidence="1 2">
    <name type="scientific">Staphylococcus chromogenes</name>
    <name type="common">Staphylococcus hyicus subsp. chromogenes</name>
    <dbReference type="NCBI Taxonomy" id="46126"/>
    <lineage>
        <taxon>Bacteria</taxon>
        <taxon>Bacillati</taxon>
        <taxon>Bacillota</taxon>
        <taxon>Bacilli</taxon>
        <taxon>Bacillales</taxon>
        <taxon>Staphylococcaceae</taxon>
        <taxon>Staphylococcus</taxon>
    </lineage>
</organism>
<dbReference type="Proteomes" id="UP001240157">
    <property type="component" value="Unassembled WGS sequence"/>
</dbReference>
<gene>
    <name evidence="1" type="ORF">RCF65_09200</name>
</gene>
<dbReference type="AlphaFoldDB" id="A0ABD5AXY2"/>
<accession>A0ABD5AXY2</accession>
<evidence type="ECO:0000313" key="1">
    <source>
        <dbReference type="EMBL" id="MDQ7176165.1"/>
    </source>
</evidence>
<evidence type="ECO:0000313" key="2">
    <source>
        <dbReference type="Proteomes" id="UP001240157"/>
    </source>
</evidence>
<comment type="caution">
    <text evidence="1">The sequence shown here is derived from an EMBL/GenBank/DDBJ whole genome shotgun (WGS) entry which is preliminary data.</text>
</comment>
<dbReference type="RefSeq" id="WP_255201402.1">
    <property type="nucleotide sequence ID" value="NZ_BMDK01000001.1"/>
</dbReference>
<protein>
    <submittedName>
        <fullName evidence="1">Uncharacterized protein</fullName>
    </submittedName>
</protein>
<name>A0ABD5AXY2_STACR</name>
<reference evidence="1 2" key="1">
    <citation type="submission" date="2023-08" db="EMBL/GenBank/DDBJ databases">
        <title>Whole genome sequencing of Staphylococcus chromogenes NNSch 2386.</title>
        <authorList>
            <person name="Kropotov V.S."/>
            <person name="Boriskina E.V."/>
            <person name="Gordinskaya N.A."/>
            <person name="Shkurkina I.S."/>
            <person name="Kryazhev D.V."/>
            <person name="Alekseeva A.E."/>
            <person name="Makhova M.A."/>
        </authorList>
    </citation>
    <scope>NUCLEOTIDE SEQUENCE [LARGE SCALE GENOMIC DNA]</scope>
    <source>
        <strain evidence="1 2">NNSch 2386</strain>
    </source>
</reference>
<sequence length="44" mass="5049">MKFILKCLISFFLIFNFPVYTALMQEPIDATIQLSYSTSTTSSH</sequence>